<evidence type="ECO:0000256" key="2">
    <source>
        <dbReference type="ARBA" id="ARBA00022475"/>
    </source>
</evidence>
<name>A0AAN2CAD1_UNVUL</name>
<feature type="transmembrane region" description="Helical" evidence="6">
    <location>
        <begin position="419"/>
        <end position="436"/>
    </location>
</feature>
<keyword evidence="2" id="KW-1003">Cell membrane</keyword>
<keyword evidence="3 6" id="KW-0812">Transmembrane</keyword>
<gene>
    <name evidence="7" type="ORF">WPS_25050</name>
</gene>
<evidence type="ECO:0000256" key="6">
    <source>
        <dbReference type="SAM" id="Phobius"/>
    </source>
</evidence>
<organism evidence="7 8">
    <name type="scientific">Vulcanimicrobium alpinum</name>
    <dbReference type="NCBI Taxonomy" id="3016050"/>
    <lineage>
        <taxon>Bacteria</taxon>
        <taxon>Bacillati</taxon>
        <taxon>Vulcanimicrobiota</taxon>
        <taxon>Vulcanimicrobiia</taxon>
        <taxon>Vulcanimicrobiales</taxon>
        <taxon>Vulcanimicrobiaceae</taxon>
        <taxon>Vulcanimicrobium</taxon>
    </lineage>
</organism>
<feature type="transmembrane region" description="Helical" evidence="6">
    <location>
        <begin position="190"/>
        <end position="212"/>
    </location>
</feature>
<proteinExistence type="predicted"/>
<feature type="transmembrane region" description="Helical" evidence="6">
    <location>
        <begin position="360"/>
        <end position="383"/>
    </location>
</feature>
<keyword evidence="5 6" id="KW-0472">Membrane</keyword>
<evidence type="ECO:0000313" key="8">
    <source>
        <dbReference type="Proteomes" id="UP001317532"/>
    </source>
</evidence>
<evidence type="ECO:0000313" key="7">
    <source>
        <dbReference type="EMBL" id="BDE07229.1"/>
    </source>
</evidence>
<evidence type="ECO:0000256" key="3">
    <source>
        <dbReference type="ARBA" id="ARBA00022692"/>
    </source>
</evidence>
<dbReference type="PANTHER" id="PTHR42770:SF7">
    <property type="entry name" value="MEMBRANE PROTEIN"/>
    <property type="match status" value="1"/>
</dbReference>
<accession>A0AAN2CAD1</accession>
<feature type="transmembrane region" description="Helical" evidence="6">
    <location>
        <begin position="287"/>
        <end position="312"/>
    </location>
</feature>
<reference evidence="7 8" key="1">
    <citation type="journal article" date="2022" name="ISME Commun">
        <title>Vulcanimicrobium alpinus gen. nov. sp. nov., the first cultivated representative of the candidate phylum 'Eremiobacterota', is a metabolically versatile aerobic anoxygenic phototroph.</title>
        <authorList>
            <person name="Yabe S."/>
            <person name="Muto K."/>
            <person name="Abe K."/>
            <person name="Yokota A."/>
            <person name="Staudigel H."/>
            <person name="Tebo B.M."/>
        </authorList>
    </citation>
    <scope>NUCLEOTIDE SEQUENCE [LARGE SCALE GENOMIC DNA]</scope>
    <source>
        <strain evidence="7 8">WC8-2</strain>
    </source>
</reference>
<protein>
    <submittedName>
        <fullName evidence="7">Amino acid permease</fullName>
    </submittedName>
</protein>
<feature type="transmembrane region" description="Helical" evidence="6">
    <location>
        <begin position="127"/>
        <end position="145"/>
    </location>
</feature>
<keyword evidence="4 6" id="KW-1133">Transmembrane helix</keyword>
<feature type="transmembrane region" description="Helical" evidence="6">
    <location>
        <begin position="395"/>
        <end position="413"/>
    </location>
</feature>
<evidence type="ECO:0000256" key="4">
    <source>
        <dbReference type="ARBA" id="ARBA00022989"/>
    </source>
</evidence>
<evidence type="ECO:0000256" key="1">
    <source>
        <dbReference type="ARBA" id="ARBA00004651"/>
    </source>
</evidence>
<sequence>MLIRGVALRGAIAINVITMIGIGPLITVPLVLGALHGPYSLAGWLAGALLALCDGLVWAELGSLFPGSGGTYGFLRSVFGARRWGALLAFLFVWQTIFYAPLIQASGYVGFANYAAYLVPWVGTSPQHVQIVAIGVGVLTVAALYRGIGSIAGIGRVLAVAAIATLLIVIVAAFAHFAPAQAFALPRDGFGGGLAAGFGQALVIAMYDYVGYGASSAIGDEVIDPAKTLPRSIVVSILLVGALYLTMQVGILGAVPWRDVIPAANGTLPPLGAHIASSLVERAFGGVAATIATLLVLTTAFASVFGNLLAFSRIPFAAAVDGAFLRPFARVDAVHRFPNVSLLTIGALALPASLFTLDQIINALTAGIVLVQPIAQIFALFALRRRGVRAPYRMWLFPLPALVALGGWTYLFWSSGAGAMLFGTVTVAAGVAVFAVRAAKLREWPFAVSG</sequence>
<dbReference type="GO" id="GO:0005886">
    <property type="term" value="C:plasma membrane"/>
    <property type="evidence" value="ECO:0007669"/>
    <property type="project" value="UniProtKB-SubCell"/>
</dbReference>
<dbReference type="EMBL" id="AP025523">
    <property type="protein sequence ID" value="BDE07229.1"/>
    <property type="molecule type" value="Genomic_DNA"/>
</dbReference>
<feature type="transmembrane region" description="Helical" evidence="6">
    <location>
        <begin position="157"/>
        <end position="178"/>
    </location>
</feature>
<dbReference type="InterPro" id="IPR050367">
    <property type="entry name" value="APC_superfamily"/>
</dbReference>
<dbReference type="Pfam" id="PF13520">
    <property type="entry name" value="AA_permease_2"/>
    <property type="match status" value="1"/>
</dbReference>
<keyword evidence="8" id="KW-1185">Reference proteome</keyword>
<dbReference type="RefSeq" id="WP_317994838.1">
    <property type="nucleotide sequence ID" value="NZ_AP025523.1"/>
</dbReference>
<dbReference type="PIRSF" id="PIRSF006060">
    <property type="entry name" value="AA_transporter"/>
    <property type="match status" value="1"/>
</dbReference>
<feature type="transmembrane region" description="Helical" evidence="6">
    <location>
        <begin position="333"/>
        <end position="354"/>
    </location>
</feature>
<dbReference type="Proteomes" id="UP001317532">
    <property type="component" value="Chromosome"/>
</dbReference>
<dbReference type="PANTHER" id="PTHR42770">
    <property type="entry name" value="AMINO ACID TRANSPORTER-RELATED"/>
    <property type="match status" value="1"/>
</dbReference>
<feature type="transmembrane region" description="Helical" evidence="6">
    <location>
        <begin position="233"/>
        <end position="255"/>
    </location>
</feature>
<dbReference type="InterPro" id="IPR002293">
    <property type="entry name" value="AA/rel_permease1"/>
</dbReference>
<feature type="transmembrane region" description="Helical" evidence="6">
    <location>
        <begin position="41"/>
        <end position="65"/>
    </location>
</feature>
<dbReference type="KEGG" id="vab:WPS_25050"/>
<dbReference type="AlphaFoldDB" id="A0AAN2CAD1"/>
<evidence type="ECO:0000256" key="5">
    <source>
        <dbReference type="ARBA" id="ARBA00023136"/>
    </source>
</evidence>
<feature type="transmembrane region" description="Helical" evidence="6">
    <location>
        <begin position="86"/>
        <end position="107"/>
    </location>
</feature>
<feature type="transmembrane region" description="Helical" evidence="6">
    <location>
        <begin position="12"/>
        <end position="35"/>
    </location>
</feature>
<comment type="subcellular location">
    <subcellularLocation>
        <location evidence="1">Cell membrane</location>
        <topology evidence="1">Multi-pass membrane protein</topology>
    </subcellularLocation>
</comment>
<dbReference type="GO" id="GO:0022857">
    <property type="term" value="F:transmembrane transporter activity"/>
    <property type="evidence" value="ECO:0007669"/>
    <property type="project" value="InterPro"/>
</dbReference>
<dbReference type="Gene3D" id="1.20.1740.10">
    <property type="entry name" value="Amino acid/polyamine transporter I"/>
    <property type="match status" value="1"/>
</dbReference>